<evidence type="ECO:0000256" key="6">
    <source>
        <dbReference type="ARBA" id="ARBA00023186"/>
    </source>
</evidence>
<dbReference type="GO" id="GO:0006825">
    <property type="term" value="P:copper ion transport"/>
    <property type="evidence" value="ECO:0007669"/>
    <property type="project" value="UniProtKB-KW"/>
</dbReference>
<dbReference type="GO" id="GO:0005829">
    <property type="term" value="C:cytosol"/>
    <property type="evidence" value="ECO:0007669"/>
    <property type="project" value="TreeGrafter"/>
</dbReference>
<name>A0A9W8INX8_9FUNG</name>
<dbReference type="InterPro" id="IPR051881">
    <property type="entry name" value="Copper_transport_ATOX1-like"/>
</dbReference>
<evidence type="ECO:0000313" key="7">
    <source>
        <dbReference type="EMBL" id="KAJ2865032.1"/>
    </source>
</evidence>
<dbReference type="AlphaFoldDB" id="A0A9W8INX8"/>
<accession>A0A9W8INX8</accession>
<dbReference type="GO" id="GO:0016531">
    <property type="term" value="F:copper chaperone activity"/>
    <property type="evidence" value="ECO:0007669"/>
    <property type="project" value="TreeGrafter"/>
</dbReference>
<dbReference type="Gene3D" id="3.30.70.100">
    <property type="match status" value="1"/>
</dbReference>
<gene>
    <name evidence="7" type="ORF">GGH94_002511</name>
</gene>
<evidence type="ECO:0000313" key="8">
    <source>
        <dbReference type="Proteomes" id="UP001140074"/>
    </source>
</evidence>
<keyword evidence="1" id="KW-0813">Transport</keyword>
<evidence type="ECO:0000256" key="2">
    <source>
        <dbReference type="ARBA" id="ARBA00022723"/>
    </source>
</evidence>
<keyword evidence="5" id="KW-0406">Ion transport</keyword>
<evidence type="ECO:0000256" key="5">
    <source>
        <dbReference type="ARBA" id="ARBA00023065"/>
    </source>
</evidence>
<sequence length="143" mass="15197">MTDAVPEVAQVPEVKKDEVKLNEYEFRVEMACGGCSGAVTRALTNYNGGGHVEVLEAEPKTKTVRVRSALTCEVVRDIIAKTGKKVLETVEKPKVREVVANKLVGETGKKALETAEKPKVGEVVAKNLVGETAKQAPGPSPAA</sequence>
<evidence type="ECO:0008006" key="9">
    <source>
        <dbReference type="Google" id="ProtNLM"/>
    </source>
</evidence>
<comment type="caution">
    <text evidence="7">The sequence shown here is derived from an EMBL/GenBank/DDBJ whole genome shotgun (WGS) entry which is preliminary data.</text>
</comment>
<keyword evidence="3" id="KW-0187">Copper transport</keyword>
<keyword evidence="6" id="KW-0143">Chaperone</keyword>
<organism evidence="7 8">
    <name type="scientific">Coemansia aciculifera</name>
    <dbReference type="NCBI Taxonomy" id="417176"/>
    <lineage>
        <taxon>Eukaryota</taxon>
        <taxon>Fungi</taxon>
        <taxon>Fungi incertae sedis</taxon>
        <taxon>Zoopagomycota</taxon>
        <taxon>Kickxellomycotina</taxon>
        <taxon>Kickxellomycetes</taxon>
        <taxon>Kickxellales</taxon>
        <taxon>Kickxellaceae</taxon>
        <taxon>Coemansia</taxon>
    </lineage>
</organism>
<keyword evidence="2" id="KW-0479">Metal-binding</keyword>
<dbReference type="SUPFAM" id="SSF55008">
    <property type="entry name" value="HMA, heavy metal-associated domain"/>
    <property type="match status" value="1"/>
</dbReference>
<dbReference type="EMBL" id="JANBUY010000070">
    <property type="protein sequence ID" value="KAJ2865032.1"/>
    <property type="molecule type" value="Genomic_DNA"/>
</dbReference>
<evidence type="ECO:0000256" key="4">
    <source>
        <dbReference type="ARBA" id="ARBA00023008"/>
    </source>
</evidence>
<dbReference type="GO" id="GO:0046872">
    <property type="term" value="F:metal ion binding"/>
    <property type="evidence" value="ECO:0007669"/>
    <property type="project" value="UniProtKB-KW"/>
</dbReference>
<dbReference type="Proteomes" id="UP001140074">
    <property type="component" value="Unassembled WGS sequence"/>
</dbReference>
<dbReference type="PANTHER" id="PTHR46365:SF1">
    <property type="entry name" value="COPPER TRANSPORT PROTEIN ATOX1"/>
    <property type="match status" value="1"/>
</dbReference>
<protein>
    <recommendedName>
        <fullName evidence="9">HMA domain-containing protein</fullName>
    </recommendedName>
</protein>
<keyword evidence="4" id="KW-0186">Copper</keyword>
<reference evidence="7" key="1">
    <citation type="submission" date="2022-07" db="EMBL/GenBank/DDBJ databases">
        <title>Phylogenomic reconstructions and comparative analyses of Kickxellomycotina fungi.</title>
        <authorList>
            <person name="Reynolds N.K."/>
            <person name="Stajich J.E."/>
            <person name="Barry K."/>
            <person name="Grigoriev I.V."/>
            <person name="Crous P."/>
            <person name="Smith M.E."/>
        </authorList>
    </citation>
    <scope>NUCLEOTIDE SEQUENCE</scope>
    <source>
        <strain evidence="7">RSA 476</strain>
    </source>
</reference>
<evidence type="ECO:0000256" key="3">
    <source>
        <dbReference type="ARBA" id="ARBA00022796"/>
    </source>
</evidence>
<proteinExistence type="predicted"/>
<keyword evidence="8" id="KW-1185">Reference proteome</keyword>
<evidence type="ECO:0000256" key="1">
    <source>
        <dbReference type="ARBA" id="ARBA00022448"/>
    </source>
</evidence>
<dbReference type="PANTHER" id="PTHR46365">
    <property type="entry name" value="COPPER TRANSPORT PROTEIN ATOX1"/>
    <property type="match status" value="1"/>
</dbReference>
<dbReference type="InterPro" id="IPR036163">
    <property type="entry name" value="HMA_dom_sf"/>
</dbReference>